<accession>A0ACC0KLX1</accession>
<sequence>MLRVELLYACAWAGVATVLCFSDTLEDASLDVPHLVRKYGYPLEVHTVWTNDFYYLTMHRIRCGRDRNSNPNVNRPVVFLMHGLQSSSADWVVMGPGKGLAYILAEEGFDVWLGNSRGNVYSRRHLWLDPDSDVDFWKFTWDEIGRLDVPAMIDYALEKTGKKQLHYIGFSQGTTVFFVMCSMLPKYNEKIISMNALAPVTYLTNTGNPVDKALTYFSNEITKTAEFFGVGELPPFPRWFKKAGEMTCRDDAIVVKEVCYNIVFLFGGWNPDQSNKTMIPVQLGHVPAGASFRQFTHFAQNMRSKKFRRYDHGHVGNIKTYGTWSPPQYDLQEVRAPIHLYYSLSDIRATVNDIRRLRYELPNVKEVIQIPLYSFNHLDFMWAIDAKTLVYDHVIKTMNSYHI</sequence>
<protein>
    <submittedName>
        <fullName evidence="1">Uncharacterized protein</fullName>
    </submittedName>
</protein>
<reference evidence="1 2" key="1">
    <citation type="journal article" date="2022" name="Genome Biol. Evol.">
        <title>The Spruce Budworm Genome: Reconstructing the Evolutionary History of Antifreeze Proteins.</title>
        <authorList>
            <person name="Beliveau C."/>
            <person name="Gagne P."/>
            <person name="Picq S."/>
            <person name="Vernygora O."/>
            <person name="Keeling C.I."/>
            <person name="Pinkney K."/>
            <person name="Doucet D."/>
            <person name="Wen F."/>
            <person name="Johnston J.S."/>
            <person name="Maaroufi H."/>
            <person name="Boyle B."/>
            <person name="Laroche J."/>
            <person name="Dewar K."/>
            <person name="Juretic N."/>
            <person name="Blackburn G."/>
            <person name="Nisole A."/>
            <person name="Brunet B."/>
            <person name="Brandao M."/>
            <person name="Lumley L."/>
            <person name="Duan J."/>
            <person name="Quan G."/>
            <person name="Lucarotti C.J."/>
            <person name="Roe A.D."/>
            <person name="Sperling F.A.H."/>
            <person name="Levesque R.C."/>
            <person name="Cusson M."/>
        </authorList>
    </citation>
    <scope>NUCLEOTIDE SEQUENCE [LARGE SCALE GENOMIC DNA]</scope>
    <source>
        <strain evidence="1">Glfc:IPQL:Cfum</strain>
    </source>
</reference>
<name>A0ACC0KLX1_CHOFU</name>
<gene>
    <name evidence="1" type="ORF">MSG28_011796</name>
</gene>
<evidence type="ECO:0000313" key="2">
    <source>
        <dbReference type="Proteomes" id="UP001064048"/>
    </source>
</evidence>
<proteinExistence type="predicted"/>
<comment type="caution">
    <text evidence="1">The sequence shown here is derived from an EMBL/GenBank/DDBJ whole genome shotgun (WGS) entry which is preliminary data.</text>
</comment>
<dbReference type="Proteomes" id="UP001064048">
    <property type="component" value="Chromosome 20"/>
</dbReference>
<dbReference type="EMBL" id="CM046120">
    <property type="protein sequence ID" value="KAI8437474.1"/>
    <property type="molecule type" value="Genomic_DNA"/>
</dbReference>
<organism evidence="1 2">
    <name type="scientific">Choristoneura fumiferana</name>
    <name type="common">Spruce budworm moth</name>
    <name type="synonym">Archips fumiferana</name>
    <dbReference type="NCBI Taxonomy" id="7141"/>
    <lineage>
        <taxon>Eukaryota</taxon>
        <taxon>Metazoa</taxon>
        <taxon>Ecdysozoa</taxon>
        <taxon>Arthropoda</taxon>
        <taxon>Hexapoda</taxon>
        <taxon>Insecta</taxon>
        <taxon>Pterygota</taxon>
        <taxon>Neoptera</taxon>
        <taxon>Endopterygota</taxon>
        <taxon>Lepidoptera</taxon>
        <taxon>Glossata</taxon>
        <taxon>Ditrysia</taxon>
        <taxon>Tortricoidea</taxon>
        <taxon>Tortricidae</taxon>
        <taxon>Tortricinae</taxon>
        <taxon>Choristoneura</taxon>
    </lineage>
</organism>
<evidence type="ECO:0000313" key="1">
    <source>
        <dbReference type="EMBL" id="KAI8437474.1"/>
    </source>
</evidence>
<keyword evidence="2" id="KW-1185">Reference proteome</keyword>